<dbReference type="Gene3D" id="3.40.50.12370">
    <property type="match status" value="1"/>
</dbReference>
<dbReference type="CDD" id="cd00293">
    <property type="entry name" value="USP-like"/>
    <property type="match status" value="1"/>
</dbReference>
<dbReference type="AlphaFoldDB" id="Q02AL6"/>
<name>Q02AL6_SOLUE</name>
<dbReference type="EMBL" id="CP000473">
    <property type="protein sequence ID" value="ABJ81900.1"/>
    <property type="molecule type" value="Genomic_DNA"/>
</dbReference>
<dbReference type="eggNOG" id="COG0589">
    <property type="taxonomic scope" value="Bacteria"/>
</dbReference>
<dbReference type="STRING" id="234267.Acid_0901"/>
<dbReference type="SUPFAM" id="SSF52402">
    <property type="entry name" value="Adenine nucleotide alpha hydrolases-like"/>
    <property type="match status" value="1"/>
</dbReference>
<dbReference type="InterPro" id="IPR006016">
    <property type="entry name" value="UspA"/>
</dbReference>
<dbReference type="HOGENOM" id="CLU_1045456_0_0_0"/>
<sequence length="266" mass="28240">MSVYRRVLIPIDSAPGPQAMAPAVRRIIDNGDTEITLLHVVESNPWSGRAGHALRLMNELEVLDRRLYRGAGLVRRVEWGRAADCILGVLRSGGVDAVLMTAAPGGTDPVGAVASEVLADAPCPVLLEWPAAHPVNQARVQPVCCVLEWDGNEEKVLREAARAAECCGTPLIIVGAAAMERDVADLRAFAAEWRDYFAPGAKLHVEAGNPGAVIRRALRLHGAGLMVAGGSREVLLAAEGECAVLYTGCQKAQALEEFELALGRSA</sequence>
<dbReference type="InParanoid" id="Q02AL6"/>
<feature type="domain" description="UspA" evidence="1">
    <location>
        <begin position="4"/>
        <end position="127"/>
    </location>
</feature>
<protein>
    <submittedName>
        <fullName evidence="2">UspA domain protein</fullName>
    </submittedName>
</protein>
<organism evidence="2">
    <name type="scientific">Solibacter usitatus (strain Ellin6076)</name>
    <dbReference type="NCBI Taxonomy" id="234267"/>
    <lineage>
        <taxon>Bacteria</taxon>
        <taxon>Pseudomonadati</taxon>
        <taxon>Acidobacteriota</taxon>
        <taxon>Terriglobia</taxon>
        <taxon>Bryobacterales</taxon>
        <taxon>Solibacteraceae</taxon>
        <taxon>Candidatus Solibacter</taxon>
    </lineage>
</organism>
<dbReference type="Pfam" id="PF00582">
    <property type="entry name" value="Usp"/>
    <property type="match status" value="1"/>
</dbReference>
<evidence type="ECO:0000259" key="1">
    <source>
        <dbReference type="Pfam" id="PF00582"/>
    </source>
</evidence>
<dbReference type="KEGG" id="sus:Acid_0901"/>
<reference evidence="2" key="1">
    <citation type="submission" date="2006-10" db="EMBL/GenBank/DDBJ databases">
        <title>Complete sequence of Solibacter usitatus Ellin6076.</title>
        <authorList>
            <consortium name="US DOE Joint Genome Institute"/>
            <person name="Copeland A."/>
            <person name="Lucas S."/>
            <person name="Lapidus A."/>
            <person name="Barry K."/>
            <person name="Detter J.C."/>
            <person name="Glavina del Rio T."/>
            <person name="Hammon N."/>
            <person name="Israni S."/>
            <person name="Dalin E."/>
            <person name="Tice H."/>
            <person name="Pitluck S."/>
            <person name="Thompson L.S."/>
            <person name="Brettin T."/>
            <person name="Bruce D."/>
            <person name="Han C."/>
            <person name="Tapia R."/>
            <person name="Gilna P."/>
            <person name="Schmutz J."/>
            <person name="Larimer F."/>
            <person name="Land M."/>
            <person name="Hauser L."/>
            <person name="Kyrpides N."/>
            <person name="Mikhailova N."/>
            <person name="Janssen P.H."/>
            <person name="Kuske C.R."/>
            <person name="Richardson P."/>
        </authorList>
    </citation>
    <scope>NUCLEOTIDE SEQUENCE</scope>
    <source>
        <strain evidence="2">Ellin6076</strain>
    </source>
</reference>
<evidence type="ECO:0000313" key="2">
    <source>
        <dbReference type="EMBL" id="ABJ81900.1"/>
    </source>
</evidence>
<gene>
    <name evidence="2" type="ordered locus">Acid_0901</name>
</gene>
<accession>Q02AL6</accession>
<proteinExistence type="predicted"/>